<proteinExistence type="predicted"/>
<name>A0A0A8XPK5_ARUDO</name>
<protein>
    <submittedName>
        <fullName evidence="1">Uncharacterized protein</fullName>
    </submittedName>
</protein>
<organism evidence="1">
    <name type="scientific">Arundo donax</name>
    <name type="common">Giant reed</name>
    <name type="synonym">Donax arundinaceus</name>
    <dbReference type="NCBI Taxonomy" id="35708"/>
    <lineage>
        <taxon>Eukaryota</taxon>
        <taxon>Viridiplantae</taxon>
        <taxon>Streptophyta</taxon>
        <taxon>Embryophyta</taxon>
        <taxon>Tracheophyta</taxon>
        <taxon>Spermatophyta</taxon>
        <taxon>Magnoliopsida</taxon>
        <taxon>Liliopsida</taxon>
        <taxon>Poales</taxon>
        <taxon>Poaceae</taxon>
        <taxon>PACMAD clade</taxon>
        <taxon>Arundinoideae</taxon>
        <taxon>Arundineae</taxon>
        <taxon>Arundo</taxon>
    </lineage>
</organism>
<reference evidence="1" key="1">
    <citation type="submission" date="2014-09" db="EMBL/GenBank/DDBJ databases">
        <authorList>
            <person name="Magalhaes I.L.F."/>
            <person name="Oliveira U."/>
            <person name="Santos F.R."/>
            <person name="Vidigal T.H.D.A."/>
            <person name="Brescovit A.D."/>
            <person name="Santos A.J."/>
        </authorList>
    </citation>
    <scope>NUCLEOTIDE SEQUENCE</scope>
    <source>
        <tissue evidence="1">Shoot tissue taken approximately 20 cm above the soil surface</tissue>
    </source>
</reference>
<reference evidence="1" key="2">
    <citation type="journal article" date="2015" name="Data Brief">
        <title>Shoot transcriptome of the giant reed, Arundo donax.</title>
        <authorList>
            <person name="Barrero R.A."/>
            <person name="Guerrero F.D."/>
            <person name="Moolhuijzen P."/>
            <person name="Goolsby J.A."/>
            <person name="Tidwell J."/>
            <person name="Bellgard S.E."/>
            <person name="Bellgard M.I."/>
        </authorList>
    </citation>
    <scope>NUCLEOTIDE SEQUENCE</scope>
    <source>
        <tissue evidence="1">Shoot tissue taken approximately 20 cm above the soil surface</tissue>
    </source>
</reference>
<evidence type="ECO:0000313" key="1">
    <source>
        <dbReference type="EMBL" id="JAD14475.1"/>
    </source>
</evidence>
<dbReference type="AlphaFoldDB" id="A0A0A8XPK5"/>
<accession>A0A0A8XPK5</accession>
<dbReference type="EMBL" id="GBRH01283420">
    <property type="protein sequence ID" value="JAD14475.1"/>
    <property type="molecule type" value="Transcribed_RNA"/>
</dbReference>
<sequence length="39" mass="4458">MCILLAIAFMGCEKLAFYVLLRNLIYHISNSSVMMCKLC</sequence>